<gene>
    <name evidence="1" type="ORF">FHW36_10512</name>
</gene>
<reference evidence="1 2" key="1">
    <citation type="submission" date="2019-06" db="EMBL/GenBank/DDBJ databases">
        <title>Sorghum-associated microbial communities from plants grown in Nebraska, USA.</title>
        <authorList>
            <person name="Schachtman D."/>
        </authorList>
    </citation>
    <scope>NUCLEOTIDE SEQUENCE [LARGE SCALE GENOMIC DNA]</scope>
    <source>
        <strain evidence="1 2">1209</strain>
    </source>
</reference>
<evidence type="ECO:0008006" key="3">
    <source>
        <dbReference type="Google" id="ProtNLM"/>
    </source>
</evidence>
<organism evidence="1 2">
    <name type="scientific">Chitinophaga polysaccharea</name>
    <dbReference type="NCBI Taxonomy" id="1293035"/>
    <lineage>
        <taxon>Bacteria</taxon>
        <taxon>Pseudomonadati</taxon>
        <taxon>Bacteroidota</taxon>
        <taxon>Chitinophagia</taxon>
        <taxon>Chitinophagales</taxon>
        <taxon>Chitinophagaceae</taxon>
        <taxon>Chitinophaga</taxon>
    </lineage>
</organism>
<dbReference type="EMBL" id="VIWO01000005">
    <property type="protein sequence ID" value="TWF39575.1"/>
    <property type="molecule type" value="Genomic_DNA"/>
</dbReference>
<dbReference type="RefSeq" id="WP_145670776.1">
    <property type="nucleotide sequence ID" value="NZ_VIWO01000005.1"/>
</dbReference>
<keyword evidence="2" id="KW-1185">Reference proteome</keyword>
<proteinExistence type="predicted"/>
<dbReference type="AlphaFoldDB" id="A0A561PN89"/>
<sequence length="90" mass="9396">MKKLKLKTLGLGIDEVLTREQLKNVLGGSGSSGSGDKINCNVYGTTGDGTPYDFTGPCASLDPASCNSYAQAQCDAYMTNQGGTCNWGCF</sequence>
<protein>
    <recommendedName>
        <fullName evidence="3">Natural product</fullName>
    </recommendedName>
</protein>
<dbReference type="Proteomes" id="UP000320811">
    <property type="component" value="Unassembled WGS sequence"/>
</dbReference>
<name>A0A561PN89_9BACT</name>
<accession>A0A561PN89</accession>
<evidence type="ECO:0000313" key="1">
    <source>
        <dbReference type="EMBL" id="TWF39575.1"/>
    </source>
</evidence>
<evidence type="ECO:0000313" key="2">
    <source>
        <dbReference type="Proteomes" id="UP000320811"/>
    </source>
</evidence>
<comment type="caution">
    <text evidence="1">The sequence shown here is derived from an EMBL/GenBank/DDBJ whole genome shotgun (WGS) entry which is preliminary data.</text>
</comment>